<accession>A0ACB8U2T2</accession>
<reference evidence="1" key="1">
    <citation type="journal article" date="2021" name="Environ. Microbiol.">
        <title>Gene family expansions and transcriptome signatures uncover fungal adaptations to wood decay.</title>
        <authorList>
            <person name="Hage H."/>
            <person name="Miyauchi S."/>
            <person name="Viragh M."/>
            <person name="Drula E."/>
            <person name="Min B."/>
            <person name="Chaduli D."/>
            <person name="Navarro D."/>
            <person name="Favel A."/>
            <person name="Norest M."/>
            <person name="Lesage-Meessen L."/>
            <person name="Balint B."/>
            <person name="Merenyi Z."/>
            <person name="de Eugenio L."/>
            <person name="Morin E."/>
            <person name="Martinez A.T."/>
            <person name="Baldrian P."/>
            <person name="Stursova M."/>
            <person name="Martinez M.J."/>
            <person name="Novotny C."/>
            <person name="Magnuson J.K."/>
            <person name="Spatafora J.W."/>
            <person name="Maurice S."/>
            <person name="Pangilinan J."/>
            <person name="Andreopoulos W."/>
            <person name="LaButti K."/>
            <person name="Hundley H."/>
            <person name="Na H."/>
            <person name="Kuo A."/>
            <person name="Barry K."/>
            <person name="Lipzen A."/>
            <person name="Henrissat B."/>
            <person name="Riley R."/>
            <person name="Ahrendt S."/>
            <person name="Nagy L.G."/>
            <person name="Grigoriev I.V."/>
            <person name="Martin F."/>
            <person name="Rosso M.N."/>
        </authorList>
    </citation>
    <scope>NUCLEOTIDE SEQUENCE</scope>
    <source>
        <strain evidence="1">CBS 384.51</strain>
    </source>
</reference>
<name>A0ACB8U2T2_9APHY</name>
<keyword evidence="2" id="KW-1185">Reference proteome</keyword>
<proteinExistence type="predicted"/>
<comment type="caution">
    <text evidence="1">The sequence shown here is derived from an EMBL/GenBank/DDBJ whole genome shotgun (WGS) entry which is preliminary data.</text>
</comment>
<protein>
    <submittedName>
        <fullName evidence="1">Uncharacterized protein</fullName>
    </submittedName>
</protein>
<dbReference type="EMBL" id="MU274913">
    <property type="protein sequence ID" value="KAI0088632.1"/>
    <property type="molecule type" value="Genomic_DNA"/>
</dbReference>
<evidence type="ECO:0000313" key="2">
    <source>
        <dbReference type="Proteomes" id="UP001055072"/>
    </source>
</evidence>
<organism evidence="1 2">
    <name type="scientific">Irpex rosettiformis</name>
    <dbReference type="NCBI Taxonomy" id="378272"/>
    <lineage>
        <taxon>Eukaryota</taxon>
        <taxon>Fungi</taxon>
        <taxon>Dikarya</taxon>
        <taxon>Basidiomycota</taxon>
        <taxon>Agaricomycotina</taxon>
        <taxon>Agaricomycetes</taxon>
        <taxon>Polyporales</taxon>
        <taxon>Irpicaceae</taxon>
        <taxon>Irpex</taxon>
    </lineage>
</organism>
<sequence>MASQALPPKDGSLTVIPGFVDFHAKHNPERPWVLFPSFEDHSKPASITFAELANATHRIAHLARPGRRGPENTFVGLLINCDPILYVALIQGLIRAGIVPVPISPRNSPDAVAELLHATGAVRLISQPSLLPLADEAQSELAAKGYKVQVEDLYSIYDVFPTLKSNNKKDVLAEGLYPARATPISGEEPALVLHSSGSTGLPKPIIQTHKILLQWVNSEFSTENRNRALRWTSGALPTFHTMGIFLQVLDPLSTGQPAGMFIPQAPHPPVMPTADKVLELCRITNSNAITSVPAFLETWAQSEEDRKYLATLVTVSFGGGPLSRASGDKLVEAGLTIQSVYGTTEIGIVTGHFDSDQFRSQQASEKTKNDWNWMRFPARFKTRWVPEGDGSFELQFLTCETHQPAVENLPDVKGYSTRDLYEPHPTKKGLWRIVGRQDDVIVLGTGEKIVPIQQEGHMTANSIIAGAVMFGREKMQPGVLVEPYPTHAVHPDDESSVIEFRNKVWPIVAEANALAPTFAKIFKEMIIVTHPSKPLPRAGKGTILRKQVLSLYAEEIENLYKMVADSAGEKDAGSPVSWTEADIQSWLLDQAEVLSDGVARDITRDLFEQGFDSLSATFLRNRIITALRSESDASVQQAASKVSQNFVFDNPTVCRLASAIIALSSGAGTERSRTEHIVELIDKYSADLPVPKEKQGRVVLLTGSTGNIGAHILAYLLNDEHVAKVYTLDRRSSGATPIERLRKGLELRGLPVELLTKSRVGAFAGDFNDDLFGLDKETFDEIKGSLTHVILNGWRVDFNHALGSFENQISGTRKVLDFCAALPQSVTVMFTSSISVASKWDVTIGPVPEQPIADPEVASATGYSSSKYVTEQMLSKASDKGMKTLTLRVGQVSGSATTGAWNTTDWVPIIVKSSLAMGLLPALSGTVSWIPVDAVAGIVRDIVVSNEPVPKTVNVSHPRPVLWNEVFKLINDALDAHLPMVPWAQWVEKVEALNQNPTPQILEDVPAIKLLAFYRGLQEPERPDAAVEAGGFPLFETSVLQHQSETARTLGPVTIEHTRAWVTYWKEQGLFKYSGQKIGTL</sequence>
<dbReference type="Proteomes" id="UP001055072">
    <property type="component" value="Unassembled WGS sequence"/>
</dbReference>
<evidence type="ECO:0000313" key="1">
    <source>
        <dbReference type="EMBL" id="KAI0088632.1"/>
    </source>
</evidence>
<gene>
    <name evidence="1" type="ORF">BDY19DRAFT_1071672</name>
</gene>